<protein>
    <submittedName>
        <fullName evidence="3">Uncharacterized protein</fullName>
    </submittedName>
</protein>
<dbReference type="Proteomes" id="UP001597058">
    <property type="component" value="Unassembled WGS sequence"/>
</dbReference>
<sequence length="239" mass="25982">MFGKDNSQQLQGISDQLTQALRELAALRQQVDNQQHAIDRGETVTRDHLNDTREVVRRALGENRELLINQLSAISSDLATVRANTQRYSSEPAREPAPEADQPADGEHQEDQHPRLLLAAGISAAELRVHRDTWAFLVEHAGQDRHFHIPGHVHEEDGAVKVKISGPSLVAALTSLRAVHQNSGAAPGTAAIAQHLYQRIADTVDAVAQDRHGGGHPVTIIIDDRARAVDDGPPAVSDD</sequence>
<comment type="caution">
    <text evidence="3">The sequence shown here is derived from an EMBL/GenBank/DDBJ whole genome shotgun (WGS) entry which is preliminary data.</text>
</comment>
<gene>
    <name evidence="3" type="ORF">ACFQ5X_48425</name>
</gene>
<evidence type="ECO:0000313" key="4">
    <source>
        <dbReference type="Proteomes" id="UP001597058"/>
    </source>
</evidence>
<keyword evidence="4" id="KW-1185">Reference proteome</keyword>
<dbReference type="RefSeq" id="WP_381242350.1">
    <property type="nucleotide sequence ID" value="NZ_JBHSKH010000116.1"/>
</dbReference>
<name>A0ABW3XXB4_9ACTN</name>
<evidence type="ECO:0000256" key="1">
    <source>
        <dbReference type="SAM" id="Coils"/>
    </source>
</evidence>
<keyword evidence="1" id="KW-0175">Coiled coil</keyword>
<proteinExistence type="predicted"/>
<feature type="region of interest" description="Disordered" evidence="2">
    <location>
        <begin position="83"/>
        <end position="111"/>
    </location>
</feature>
<organism evidence="3 4">
    <name type="scientific">Streptomyces kaempferi</name>
    <dbReference type="NCBI Taxonomy" id="333725"/>
    <lineage>
        <taxon>Bacteria</taxon>
        <taxon>Bacillati</taxon>
        <taxon>Actinomycetota</taxon>
        <taxon>Actinomycetes</taxon>
        <taxon>Kitasatosporales</taxon>
        <taxon>Streptomycetaceae</taxon>
        <taxon>Streptomyces</taxon>
    </lineage>
</organism>
<evidence type="ECO:0000313" key="3">
    <source>
        <dbReference type="EMBL" id="MFD1313511.1"/>
    </source>
</evidence>
<feature type="coiled-coil region" evidence="1">
    <location>
        <begin position="10"/>
        <end position="37"/>
    </location>
</feature>
<accession>A0ABW3XXB4</accession>
<dbReference type="EMBL" id="JBHTMM010000207">
    <property type="protein sequence ID" value="MFD1313511.1"/>
    <property type="molecule type" value="Genomic_DNA"/>
</dbReference>
<evidence type="ECO:0000256" key="2">
    <source>
        <dbReference type="SAM" id="MobiDB-lite"/>
    </source>
</evidence>
<reference evidence="4" key="1">
    <citation type="journal article" date="2019" name="Int. J. Syst. Evol. Microbiol.">
        <title>The Global Catalogue of Microorganisms (GCM) 10K type strain sequencing project: providing services to taxonomists for standard genome sequencing and annotation.</title>
        <authorList>
            <consortium name="The Broad Institute Genomics Platform"/>
            <consortium name="The Broad Institute Genome Sequencing Center for Infectious Disease"/>
            <person name="Wu L."/>
            <person name="Ma J."/>
        </authorList>
    </citation>
    <scope>NUCLEOTIDE SEQUENCE [LARGE SCALE GENOMIC DNA]</scope>
    <source>
        <strain evidence="4">CGMCC 4.7020</strain>
    </source>
</reference>